<organism evidence="1">
    <name type="scientific">Anguilla anguilla</name>
    <name type="common">European freshwater eel</name>
    <name type="synonym">Muraena anguilla</name>
    <dbReference type="NCBI Taxonomy" id="7936"/>
    <lineage>
        <taxon>Eukaryota</taxon>
        <taxon>Metazoa</taxon>
        <taxon>Chordata</taxon>
        <taxon>Craniata</taxon>
        <taxon>Vertebrata</taxon>
        <taxon>Euteleostomi</taxon>
        <taxon>Actinopterygii</taxon>
        <taxon>Neopterygii</taxon>
        <taxon>Teleostei</taxon>
        <taxon>Anguilliformes</taxon>
        <taxon>Anguillidae</taxon>
        <taxon>Anguilla</taxon>
    </lineage>
</organism>
<sequence length="41" mass="4983">MRNTQNYWETETAQMSENIAVYIKKGNNFFKEPLFPYHNVK</sequence>
<reference evidence="1" key="1">
    <citation type="submission" date="2014-11" db="EMBL/GenBank/DDBJ databases">
        <authorList>
            <person name="Amaro Gonzalez C."/>
        </authorList>
    </citation>
    <scope>NUCLEOTIDE SEQUENCE</scope>
</reference>
<dbReference type="AlphaFoldDB" id="A0A0E9R3N9"/>
<protein>
    <submittedName>
        <fullName evidence="1">Uncharacterized protein</fullName>
    </submittedName>
</protein>
<name>A0A0E9R3N9_ANGAN</name>
<accession>A0A0E9R3N9</accession>
<proteinExistence type="predicted"/>
<dbReference type="EMBL" id="GBXM01085614">
    <property type="protein sequence ID" value="JAH22963.1"/>
    <property type="molecule type" value="Transcribed_RNA"/>
</dbReference>
<reference evidence="1" key="2">
    <citation type="journal article" date="2015" name="Fish Shellfish Immunol.">
        <title>Early steps in the European eel (Anguilla anguilla)-Vibrio vulnificus interaction in the gills: Role of the RtxA13 toxin.</title>
        <authorList>
            <person name="Callol A."/>
            <person name="Pajuelo D."/>
            <person name="Ebbesson L."/>
            <person name="Teles M."/>
            <person name="MacKenzie S."/>
            <person name="Amaro C."/>
        </authorList>
    </citation>
    <scope>NUCLEOTIDE SEQUENCE</scope>
</reference>
<evidence type="ECO:0000313" key="1">
    <source>
        <dbReference type="EMBL" id="JAH22963.1"/>
    </source>
</evidence>